<dbReference type="EMBL" id="JAOYFB010000036">
    <property type="protein sequence ID" value="KAK4018093.1"/>
    <property type="molecule type" value="Genomic_DNA"/>
</dbReference>
<name>A0ABQ9ZYV4_9CRUS</name>
<proteinExistence type="predicted"/>
<reference evidence="1 2" key="1">
    <citation type="journal article" date="2023" name="Nucleic Acids Res.">
        <title>The hologenome of Daphnia magna reveals possible DNA methylation and microbiome-mediated evolution of the host genome.</title>
        <authorList>
            <person name="Chaturvedi A."/>
            <person name="Li X."/>
            <person name="Dhandapani V."/>
            <person name="Marshall H."/>
            <person name="Kissane S."/>
            <person name="Cuenca-Cambronero M."/>
            <person name="Asole G."/>
            <person name="Calvet F."/>
            <person name="Ruiz-Romero M."/>
            <person name="Marangio P."/>
            <person name="Guigo R."/>
            <person name="Rago D."/>
            <person name="Mirbahai L."/>
            <person name="Eastwood N."/>
            <person name="Colbourne J.K."/>
            <person name="Zhou J."/>
            <person name="Mallon E."/>
            <person name="Orsini L."/>
        </authorList>
    </citation>
    <scope>NUCLEOTIDE SEQUENCE [LARGE SCALE GENOMIC DNA]</scope>
    <source>
        <strain evidence="1">LRV0_1</strain>
    </source>
</reference>
<accession>A0ABQ9ZYV4</accession>
<protein>
    <submittedName>
        <fullName evidence="1">Uncharacterized protein</fullName>
    </submittedName>
</protein>
<evidence type="ECO:0000313" key="1">
    <source>
        <dbReference type="EMBL" id="KAK4018093.1"/>
    </source>
</evidence>
<keyword evidence="2" id="KW-1185">Reference proteome</keyword>
<organism evidence="1 2">
    <name type="scientific">Daphnia magna</name>
    <dbReference type="NCBI Taxonomy" id="35525"/>
    <lineage>
        <taxon>Eukaryota</taxon>
        <taxon>Metazoa</taxon>
        <taxon>Ecdysozoa</taxon>
        <taxon>Arthropoda</taxon>
        <taxon>Crustacea</taxon>
        <taxon>Branchiopoda</taxon>
        <taxon>Diplostraca</taxon>
        <taxon>Cladocera</taxon>
        <taxon>Anomopoda</taxon>
        <taxon>Daphniidae</taxon>
        <taxon>Daphnia</taxon>
    </lineage>
</organism>
<comment type="caution">
    <text evidence="1">The sequence shown here is derived from an EMBL/GenBank/DDBJ whole genome shotgun (WGS) entry which is preliminary data.</text>
</comment>
<dbReference type="Proteomes" id="UP001234178">
    <property type="component" value="Unassembled WGS sequence"/>
</dbReference>
<sequence>MREFTRKELWRNLEKELFLAREGRRQQIDCESGMHAPNAVTVPPSHSKCSAVRLGFLLLVREHVNRKCESLANIEVDGGESWVSETFRIIYLYFKSTTTRCRTKFEKRLFMQDRMTKEI</sequence>
<gene>
    <name evidence="1" type="ORF">OUZ56_000162</name>
</gene>
<evidence type="ECO:0000313" key="2">
    <source>
        <dbReference type="Proteomes" id="UP001234178"/>
    </source>
</evidence>